<proteinExistence type="predicted"/>
<feature type="transmembrane region" description="Helical" evidence="1">
    <location>
        <begin position="33"/>
        <end position="54"/>
    </location>
</feature>
<keyword evidence="1" id="KW-0472">Membrane</keyword>
<dbReference type="EMBL" id="PFOH01000042">
    <property type="protein sequence ID" value="PIZ69403.1"/>
    <property type="molecule type" value="Genomic_DNA"/>
</dbReference>
<keyword evidence="1" id="KW-0812">Transmembrane</keyword>
<comment type="caution">
    <text evidence="2">The sequence shown here is derived from an EMBL/GenBank/DDBJ whole genome shotgun (WGS) entry which is preliminary data.</text>
</comment>
<protein>
    <submittedName>
        <fullName evidence="2">Uncharacterized protein</fullName>
    </submittedName>
</protein>
<sequence length="181" mass="18839">KKIFGVLASGFLFVVSAILPAEAKEAVSLENGKPLLIFLWLIAPTVCIFAVSITNQLSNTKTRRKLLVFYGSIIISVVFGAIIGLLFGEIAGMFAGMFTGWFAGAVAGLVAGGGLGMSFAGAFAGVLAGGLTGAATGVQGYETALQYLVFLVITCVACLVIVYIGTFVEEHFSAIKEWLGD</sequence>
<dbReference type="AlphaFoldDB" id="A0A2M7UDU0"/>
<feature type="transmembrane region" description="Helical" evidence="1">
    <location>
        <begin position="93"/>
        <end position="112"/>
    </location>
</feature>
<gene>
    <name evidence="2" type="ORF">COY10_01600</name>
</gene>
<name>A0A2M7UDU0_9BACT</name>
<feature type="transmembrane region" description="Helical" evidence="1">
    <location>
        <begin position="66"/>
        <end position="87"/>
    </location>
</feature>
<feature type="transmembrane region" description="Helical" evidence="1">
    <location>
        <begin position="144"/>
        <end position="168"/>
    </location>
</feature>
<reference evidence="3" key="1">
    <citation type="submission" date="2017-09" db="EMBL/GenBank/DDBJ databases">
        <title>Depth-based differentiation of microbial function through sediment-hosted aquifers and enrichment of novel symbionts in the deep terrestrial subsurface.</title>
        <authorList>
            <person name="Probst A.J."/>
            <person name="Ladd B."/>
            <person name="Jarett J.K."/>
            <person name="Geller-Mcgrath D.E."/>
            <person name="Sieber C.M.K."/>
            <person name="Emerson J.B."/>
            <person name="Anantharaman K."/>
            <person name="Thomas B.C."/>
            <person name="Malmstrom R."/>
            <person name="Stieglmeier M."/>
            <person name="Klingl A."/>
            <person name="Woyke T."/>
            <person name="Ryan C.M."/>
            <person name="Banfield J.F."/>
        </authorList>
    </citation>
    <scope>NUCLEOTIDE SEQUENCE [LARGE SCALE GENOMIC DNA]</scope>
</reference>
<keyword evidence="1" id="KW-1133">Transmembrane helix</keyword>
<accession>A0A2M7UDU0</accession>
<evidence type="ECO:0000256" key="1">
    <source>
        <dbReference type="SAM" id="Phobius"/>
    </source>
</evidence>
<organism evidence="2 3">
    <name type="scientific">Candidatus Portnoybacteria bacterium CG_4_10_14_0_2_um_filter_43_36</name>
    <dbReference type="NCBI Taxonomy" id="1974798"/>
    <lineage>
        <taxon>Bacteria</taxon>
        <taxon>Candidatus Portnoyibacteriota</taxon>
    </lineage>
</organism>
<evidence type="ECO:0000313" key="3">
    <source>
        <dbReference type="Proteomes" id="UP000231688"/>
    </source>
</evidence>
<feature type="transmembrane region" description="Helical" evidence="1">
    <location>
        <begin position="119"/>
        <end position="138"/>
    </location>
</feature>
<feature type="non-terminal residue" evidence="2">
    <location>
        <position position="1"/>
    </location>
</feature>
<evidence type="ECO:0000313" key="2">
    <source>
        <dbReference type="EMBL" id="PIZ69403.1"/>
    </source>
</evidence>
<dbReference type="Proteomes" id="UP000231688">
    <property type="component" value="Unassembled WGS sequence"/>
</dbReference>